<accession>A0A0L6CRK4</accession>
<protein>
    <submittedName>
        <fullName evidence="1">Uncharacterized protein</fullName>
    </submittedName>
</protein>
<dbReference type="Proteomes" id="UP000037046">
    <property type="component" value="Unassembled WGS sequence"/>
</dbReference>
<organism evidence="1 2">
    <name type="scientific">Roseovarius tolerans</name>
    <dbReference type="NCBI Taxonomy" id="74031"/>
    <lineage>
        <taxon>Bacteria</taxon>
        <taxon>Pseudomonadati</taxon>
        <taxon>Pseudomonadota</taxon>
        <taxon>Alphaproteobacteria</taxon>
        <taxon>Rhodobacterales</taxon>
        <taxon>Roseobacteraceae</taxon>
        <taxon>Roseovarius</taxon>
    </lineage>
</organism>
<dbReference type="PATRIC" id="fig|74031.6.peg.3113"/>
<dbReference type="EMBL" id="LGVV01000054">
    <property type="protein sequence ID" value="KNX40399.1"/>
    <property type="molecule type" value="Genomic_DNA"/>
</dbReference>
<keyword evidence="2" id="KW-1185">Reference proteome</keyword>
<dbReference type="AlphaFoldDB" id="A0A0L6CRK4"/>
<name>A0A0L6CRK4_9RHOB</name>
<dbReference type="RefSeq" id="WP_050663902.1">
    <property type="nucleotide sequence ID" value="NZ_CP118494.1"/>
</dbReference>
<proteinExistence type="predicted"/>
<reference evidence="2" key="1">
    <citation type="submission" date="2015-07" db="EMBL/GenBank/DDBJ databases">
        <title>Draft Genome Sequence of Roseovarius tolerans EL-164, a producer of N-Acylated Alanine Methyl Esters (NAMEs).</title>
        <authorList>
            <person name="Voget S."/>
            <person name="Bruns H."/>
            <person name="Wagner-Doebler I."/>
            <person name="Schulz S."/>
            <person name="Daniel R."/>
        </authorList>
    </citation>
    <scope>NUCLEOTIDE SEQUENCE [LARGE SCALE GENOMIC DNA]</scope>
    <source>
        <strain evidence="2">EL-164</strain>
    </source>
</reference>
<dbReference type="OrthoDB" id="232875at2"/>
<sequence>MATLKIRVFTNPDRLKHIANVHLINLLAPWREYFADRGVEIPTNREDEFPHDKLAEALMSYDENMPIDLMNGLYFIDETASNETLDDLIQRAKDESIEIESHGKSTAADVAVQIWIAKPELLEERHTKTIALQKQAFVYFPGQQRSGRDLPDLSADKLAEMAKLMDPFFEERQRGRGTRIFAYPRPDEKKVFLLVRHGMPMTREGKHEEDGEPGVAFYRPQKHDVLIYDAAIDVLGINAQSKGEKTLYQEVLGEKIFGKKSYFGEGDIFTLAPIRNDGPKIQECGDIDGIDQVRLLEVVRVILGDVTRIDIQKSSDLFRALGENWGAVFTFGRITSAKFGFVFEGSAKQRSVTIRLDSARYDRDSDAEFVEAWLRDKNFYAPPQEEDVIDEDDKSVASS</sequence>
<evidence type="ECO:0000313" key="1">
    <source>
        <dbReference type="EMBL" id="KNX40399.1"/>
    </source>
</evidence>
<gene>
    <name evidence="1" type="ORF">ROTO_30510</name>
</gene>
<comment type="caution">
    <text evidence="1">The sequence shown here is derived from an EMBL/GenBank/DDBJ whole genome shotgun (WGS) entry which is preliminary data.</text>
</comment>
<evidence type="ECO:0000313" key="2">
    <source>
        <dbReference type="Proteomes" id="UP000037046"/>
    </source>
</evidence>